<dbReference type="AlphaFoldDB" id="A0A8B9AGX9"/>
<dbReference type="KEGG" id="pda:108511099"/>
<dbReference type="Proteomes" id="UP000228380">
    <property type="component" value="Chromosome 9"/>
</dbReference>
<keyword evidence="1" id="KW-1185">Reference proteome</keyword>
<evidence type="ECO:0000313" key="1">
    <source>
        <dbReference type="Proteomes" id="UP000228380"/>
    </source>
</evidence>
<proteinExistence type="predicted"/>
<dbReference type="RefSeq" id="XP_038985971.1">
    <property type="nucleotide sequence ID" value="XM_039130043.1"/>
</dbReference>
<dbReference type="GeneID" id="108511099"/>
<name>A0A8B9AGX9_PHODC</name>
<accession>A0A8B9AGX9</accession>
<reference evidence="1" key="1">
    <citation type="journal article" date="2019" name="Nat. Commun.">
        <title>Genome-wide association mapping of date palm fruit traits.</title>
        <authorList>
            <person name="Hazzouri K.M."/>
            <person name="Gros-Balthazard M."/>
            <person name="Flowers J.M."/>
            <person name="Copetti D."/>
            <person name="Lemansour A."/>
            <person name="Lebrun M."/>
            <person name="Masmoudi K."/>
            <person name="Ferrand S."/>
            <person name="Dhar M.I."/>
            <person name="Fresquez Z.A."/>
            <person name="Rosas U."/>
            <person name="Zhang J."/>
            <person name="Talag J."/>
            <person name="Lee S."/>
            <person name="Kudrna D."/>
            <person name="Powell R.F."/>
            <person name="Leitch I.J."/>
            <person name="Krueger R.R."/>
            <person name="Wing R.A."/>
            <person name="Amiri K.M.A."/>
            <person name="Purugganan M.D."/>
        </authorList>
    </citation>
    <scope>NUCLEOTIDE SEQUENCE [LARGE SCALE GENOMIC DNA]</scope>
    <source>
        <strain evidence="1">cv. Khalas</strain>
    </source>
</reference>
<dbReference type="OrthoDB" id="203099at2759"/>
<protein>
    <submittedName>
        <fullName evidence="2">Uncharacterized protein LOC108511099 isoform X1</fullName>
    </submittedName>
</protein>
<reference evidence="2" key="2">
    <citation type="submission" date="2025-08" db="UniProtKB">
        <authorList>
            <consortium name="RefSeq"/>
        </authorList>
    </citation>
    <scope>IDENTIFICATION</scope>
    <source>
        <tissue evidence="2">Young leaves</tissue>
    </source>
</reference>
<organism evidence="1 2">
    <name type="scientific">Phoenix dactylifera</name>
    <name type="common">Date palm</name>
    <dbReference type="NCBI Taxonomy" id="42345"/>
    <lineage>
        <taxon>Eukaryota</taxon>
        <taxon>Viridiplantae</taxon>
        <taxon>Streptophyta</taxon>
        <taxon>Embryophyta</taxon>
        <taxon>Tracheophyta</taxon>
        <taxon>Spermatophyta</taxon>
        <taxon>Magnoliopsida</taxon>
        <taxon>Liliopsida</taxon>
        <taxon>Arecaceae</taxon>
        <taxon>Coryphoideae</taxon>
        <taxon>Phoeniceae</taxon>
        <taxon>Phoenix</taxon>
    </lineage>
</organism>
<evidence type="ECO:0000313" key="2">
    <source>
        <dbReference type="RefSeq" id="XP_038985971.1"/>
    </source>
</evidence>
<sequence>MAVAILRFFAGPDILFGVRCAWFCSLSIIILVPADIWTFCENGCTLCTTFSYSFLNLIHLEGNAKTICAKLKKVLVRNRRNICTTIQISYKKASQKSGLGFNEGVKLASKS</sequence>
<gene>
    <name evidence="2" type="primary">LOC108511099</name>
</gene>